<feature type="region of interest" description="Disordered" evidence="1">
    <location>
        <begin position="482"/>
        <end position="502"/>
    </location>
</feature>
<accession>A0ABM1BZ12</accession>
<dbReference type="PANTHER" id="PTHR23389:SF21">
    <property type="entry name" value="ATPASE FAMILY AAA DOMAIN-CONTAINING PROTEIN 5"/>
    <property type="match status" value="1"/>
</dbReference>
<feature type="region of interest" description="Disordered" evidence="1">
    <location>
        <begin position="298"/>
        <end position="319"/>
    </location>
</feature>
<evidence type="ECO:0000256" key="1">
    <source>
        <dbReference type="SAM" id="MobiDB-lite"/>
    </source>
</evidence>
<feature type="compositionally biased region" description="Acidic residues" evidence="1">
    <location>
        <begin position="305"/>
        <end position="314"/>
    </location>
</feature>
<dbReference type="InterPro" id="IPR003959">
    <property type="entry name" value="ATPase_AAA_core"/>
</dbReference>
<feature type="domain" description="AAA+ ATPase" evidence="2">
    <location>
        <begin position="505"/>
        <end position="776"/>
    </location>
</feature>
<keyword evidence="3" id="KW-1185">Reference proteome</keyword>
<reference evidence="4" key="1">
    <citation type="submission" date="2025-08" db="UniProtKB">
        <authorList>
            <consortium name="RefSeq"/>
        </authorList>
    </citation>
    <scope>IDENTIFICATION</scope>
    <source>
        <tissue evidence="4">Muscle</tissue>
    </source>
</reference>
<dbReference type="Proteomes" id="UP000694941">
    <property type="component" value="Unplaced"/>
</dbReference>
<dbReference type="InterPro" id="IPR003593">
    <property type="entry name" value="AAA+_ATPase"/>
</dbReference>
<dbReference type="SUPFAM" id="SSF52540">
    <property type="entry name" value="P-loop containing nucleoside triphosphate hydrolases"/>
    <property type="match status" value="1"/>
</dbReference>
<dbReference type="Pfam" id="PF00004">
    <property type="entry name" value="AAA"/>
    <property type="match status" value="1"/>
</dbReference>
<dbReference type="GeneID" id="106475173"/>
<proteinExistence type="predicted"/>
<evidence type="ECO:0000259" key="2">
    <source>
        <dbReference type="SMART" id="SM00382"/>
    </source>
</evidence>
<evidence type="ECO:0000313" key="3">
    <source>
        <dbReference type="Proteomes" id="UP000694941"/>
    </source>
</evidence>
<feature type="compositionally biased region" description="Polar residues" evidence="1">
    <location>
        <begin position="625"/>
        <end position="644"/>
    </location>
</feature>
<protein>
    <submittedName>
        <fullName evidence="4">Uncharacterized protein LOC106475173</fullName>
    </submittedName>
</protein>
<name>A0ABM1BZ12_LIMPO</name>
<organism evidence="3 4">
    <name type="scientific">Limulus polyphemus</name>
    <name type="common">Atlantic horseshoe crab</name>
    <dbReference type="NCBI Taxonomy" id="6850"/>
    <lineage>
        <taxon>Eukaryota</taxon>
        <taxon>Metazoa</taxon>
        <taxon>Ecdysozoa</taxon>
        <taxon>Arthropoda</taxon>
        <taxon>Chelicerata</taxon>
        <taxon>Merostomata</taxon>
        <taxon>Xiphosura</taxon>
        <taxon>Limulidae</taxon>
        <taxon>Limulus</taxon>
    </lineage>
</organism>
<dbReference type="PANTHER" id="PTHR23389">
    <property type="entry name" value="CHROMOSOME TRANSMISSION FIDELITY FACTOR 18"/>
    <property type="match status" value="1"/>
</dbReference>
<sequence>MKLHSLQSNEKLGLGVKKISSVKTRLKATKCETDSRKTKSVSTNISEYCVLTDDYENKTHCVKNKEVLLVDSTVQNSCQAHEKESSISKPSSSLTESTTCVEVRGSKIKEDTKLAPIFLKKQDNKIAGNQVHVNQLHHGQIYTASSESSPRTTLYDTKCTKNVPVKLAPIFLKKVVTDRVLDECSVVKPQGETSNASKKGCLSLPTRCKSLENNRVYEQEDEQFVILPTKPKSKLKIATKSSELKNNFSKCSYKRKPTVQEDEITVFNKTLDKNADSEKETKRRKKKQQLVLAEEKELRNIGPSCDDDDGEGEKESDGLACKGSLRSRTKMKGNKLNLHFSINCSELSETPKEIHNTCDVIKMPLKKTSANDNLIQREKKREYQKRKNGGNKLSSGAKEKFGSWNVEDIESQVLEDKPLILLDDDKVTTNDNENNNSINEEIFTEKYKPTSFGTFVGNKNEVEKMKVWLAAWKTKCFNDAKNKSRNSNISSKSDSDEYSDDDDNLPNCTLITGASGIGKTSFVYAVARELGFRVFELNASSRRTGKEIMTQLQEATQSHHIEGSSCKNRKYLNFFEVGKTNSPKFLSKQKNEIVAKESTPALSKKKSIESFFRTGASAAKHPELNSRTTEGCTNNETSGKVLSGKLGSNTTRKINLGSQKKKNTLEGFGFNEKIKYPNSYTCRDSGVKDLLTESILNDAEKGLSISSMSLILFDDVDVVFENDDGFWSAVNAFIATAKKPVILTATRNVESIKTNINHMHEIISLRPPHLYEVTDHLFKVCVQEGMDVKPSYIRALAKYMSRDIRRCLLQLQFLAPNKSEMSNFCKNLLSMNSKVSVKELNSNHNKLSKENTVEMDTIAKCPTNLNHHAELLDPKVNDILECASNRVLVLQSEKEETTVENITEEKWDMCNVCLEKTTGFEEKLVIGNKRSVFMLSAPNNLDFRIYETLISILNQGTLWQAGKLIYENHVSGNRVISDNLYELLSLPKLFQPSLEKVSELQNCVEEKTQNINPFDISWLNEEGLGQEREFFGNDLNSTVDDSKINCDMVVSEDTVVKNSTLLITHKVNEQISNLLKDLSTRDIMLRQGRLRGLECAGPEERLQSWIWGLPLLSDTSYTTCEEINVDIFSSFEVLSFRKTSQRLREILQNASADVDLSYITLHFKKNTQCQTLENHQLYHESKFCFDAIRNALPINQRLNHRAVHLEYLPFLRSISVSETYRQAKCRKRSGRFLHYFDSISLCFDSGIIHKLQQPIYY</sequence>
<dbReference type="Gene3D" id="1.10.8.60">
    <property type="match status" value="1"/>
</dbReference>
<feature type="region of interest" description="Disordered" evidence="1">
    <location>
        <begin position="622"/>
        <end position="644"/>
    </location>
</feature>
<dbReference type="Gene3D" id="3.40.50.300">
    <property type="entry name" value="P-loop containing nucleotide triphosphate hydrolases"/>
    <property type="match status" value="1"/>
</dbReference>
<dbReference type="RefSeq" id="XP_013791361.1">
    <property type="nucleotide sequence ID" value="XM_013935907.2"/>
</dbReference>
<dbReference type="InterPro" id="IPR027417">
    <property type="entry name" value="P-loop_NTPase"/>
</dbReference>
<gene>
    <name evidence="4" type="primary">LOC106475173</name>
</gene>
<evidence type="ECO:0000313" key="4">
    <source>
        <dbReference type="RefSeq" id="XP_013791361.1"/>
    </source>
</evidence>
<dbReference type="SMART" id="SM00382">
    <property type="entry name" value="AAA"/>
    <property type="match status" value="1"/>
</dbReference>